<dbReference type="PROSITE" id="PS50943">
    <property type="entry name" value="HTH_CROC1"/>
    <property type="match status" value="1"/>
</dbReference>
<protein>
    <recommendedName>
        <fullName evidence="3">HTH cro/C1-type domain-containing protein</fullName>
    </recommendedName>
</protein>
<keyword evidence="2" id="KW-1133">Transmembrane helix</keyword>
<dbReference type="RefSeq" id="WP_054732402.1">
    <property type="nucleotide sequence ID" value="NZ_AYZM01000079.1"/>
</dbReference>
<feature type="transmembrane region" description="Helical" evidence="2">
    <location>
        <begin position="80"/>
        <end position="99"/>
    </location>
</feature>
<feature type="transmembrane region" description="Helical" evidence="2">
    <location>
        <begin position="164"/>
        <end position="183"/>
    </location>
</feature>
<dbReference type="OrthoDB" id="9805856at2"/>
<name>A0A0R2F9J0_9LACO</name>
<accession>A0A0R2F9J0</accession>
<feature type="transmembrane region" description="Helical" evidence="2">
    <location>
        <begin position="105"/>
        <end position="129"/>
    </location>
</feature>
<dbReference type="Proteomes" id="UP000051442">
    <property type="component" value="Unassembled WGS sequence"/>
</dbReference>
<evidence type="ECO:0000313" key="4">
    <source>
        <dbReference type="EMBL" id="KRN24931.1"/>
    </source>
</evidence>
<comment type="caution">
    <text evidence="4">The sequence shown here is derived from an EMBL/GenBank/DDBJ whole genome shotgun (WGS) entry which is preliminary data.</text>
</comment>
<dbReference type="PATRIC" id="fig|1423804.4.peg.436"/>
<dbReference type="Pfam" id="PF01381">
    <property type="entry name" value="HTH_3"/>
    <property type="match status" value="1"/>
</dbReference>
<evidence type="ECO:0000256" key="2">
    <source>
        <dbReference type="SAM" id="Phobius"/>
    </source>
</evidence>
<evidence type="ECO:0000313" key="5">
    <source>
        <dbReference type="Proteomes" id="UP000051442"/>
    </source>
</evidence>
<keyword evidence="1" id="KW-0238">DNA-binding</keyword>
<dbReference type="InterPro" id="IPR010982">
    <property type="entry name" value="Lambda_DNA-bd_dom_sf"/>
</dbReference>
<evidence type="ECO:0000256" key="1">
    <source>
        <dbReference type="ARBA" id="ARBA00023125"/>
    </source>
</evidence>
<feature type="domain" description="HTH cro/C1-type" evidence="3">
    <location>
        <begin position="7"/>
        <end position="61"/>
    </location>
</feature>
<organism evidence="4 5">
    <name type="scientific">Secundilactobacillus similis DSM 23365 = JCM 2765</name>
    <dbReference type="NCBI Taxonomy" id="1423804"/>
    <lineage>
        <taxon>Bacteria</taxon>
        <taxon>Bacillati</taxon>
        <taxon>Bacillota</taxon>
        <taxon>Bacilli</taxon>
        <taxon>Lactobacillales</taxon>
        <taxon>Lactobacillaceae</taxon>
        <taxon>Secundilactobacillus</taxon>
    </lineage>
</organism>
<dbReference type="AlphaFoldDB" id="A0A0R2F9J0"/>
<sequence>MRLGSVLVEYRKQAGLSQEALAEKLYVSRQTISNWETGKTYPDVQSLVLLATIYHTTVDVLIHDDVGEIQRRGMQQRTRWLMIGVLGCIVATYLAFLSQRWLSPVISALLIGAFTTIGIALIVIGSLTAKRLQLHTMRQIAAYLNNEPVQAHDKVSRIRVISQAILGAIIGLALGGGLLWWLATTFLGWSF</sequence>
<reference evidence="4 5" key="1">
    <citation type="journal article" date="2015" name="Genome Announc.">
        <title>Expanding the biotechnology potential of lactobacilli through comparative genomics of 213 strains and associated genera.</title>
        <authorList>
            <person name="Sun Z."/>
            <person name="Harris H.M."/>
            <person name="McCann A."/>
            <person name="Guo C."/>
            <person name="Argimon S."/>
            <person name="Zhang W."/>
            <person name="Yang X."/>
            <person name="Jeffery I.B."/>
            <person name="Cooney J.C."/>
            <person name="Kagawa T.F."/>
            <person name="Liu W."/>
            <person name="Song Y."/>
            <person name="Salvetti E."/>
            <person name="Wrobel A."/>
            <person name="Rasinkangas P."/>
            <person name="Parkhill J."/>
            <person name="Rea M.C."/>
            <person name="O'Sullivan O."/>
            <person name="Ritari J."/>
            <person name="Douillard F.P."/>
            <person name="Paul Ross R."/>
            <person name="Yang R."/>
            <person name="Briner A.E."/>
            <person name="Felis G.E."/>
            <person name="de Vos W.M."/>
            <person name="Barrangou R."/>
            <person name="Klaenhammer T.R."/>
            <person name="Caufield P.W."/>
            <person name="Cui Y."/>
            <person name="Zhang H."/>
            <person name="O'Toole P.W."/>
        </authorList>
    </citation>
    <scope>NUCLEOTIDE SEQUENCE [LARGE SCALE GENOMIC DNA]</scope>
    <source>
        <strain evidence="4 5">DSM 23365</strain>
    </source>
</reference>
<dbReference type="SMART" id="SM00530">
    <property type="entry name" value="HTH_XRE"/>
    <property type="match status" value="1"/>
</dbReference>
<gene>
    <name evidence="4" type="ORF">FD14_GL000399</name>
</gene>
<dbReference type="InterPro" id="IPR001387">
    <property type="entry name" value="Cro/C1-type_HTH"/>
</dbReference>
<dbReference type="GO" id="GO:0003677">
    <property type="term" value="F:DNA binding"/>
    <property type="evidence" value="ECO:0007669"/>
    <property type="project" value="UniProtKB-KW"/>
</dbReference>
<dbReference type="PANTHER" id="PTHR46558:SF4">
    <property type="entry name" value="DNA-BIDING PHAGE PROTEIN"/>
    <property type="match status" value="1"/>
</dbReference>
<keyword evidence="2" id="KW-0812">Transmembrane</keyword>
<dbReference type="CDD" id="cd00093">
    <property type="entry name" value="HTH_XRE"/>
    <property type="match status" value="1"/>
</dbReference>
<dbReference type="Gene3D" id="1.10.260.40">
    <property type="entry name" value="lambda repressor-like DNA-binding domains"/>
    <property type="match status" value="1"/>
</dbReference>
<dbReference type="EMBL" id="AYZM01000079">
    <property type="protein sequence ID" value="KRN24931.1"/>
    <property type="molecule type" value="Genomic_DNA"/>
</dbReference>
<evidence type="ECO:0000259" key="3">
    <source>
        <dbReference type="PROSITE" id="PS50943"/>
    </source>
</evidence>
<keyword evidence="2" id="KW-0472">Membrane</keyword>
<proteinExistence type="predicted"/>
<dbReference type="PANTHER" id="PTHR46558">
    <property type="entry name" value="TRACRIPTIONAL REGULATORY PROTEIN-RELATED-RELATED"/>
    <property type="match status" value="1"/>
</dbReference>
<dbReference type="SUPFAM" id="SSF47413">
    <property type="entry name" value="lambda repressor-like DNA-binding domains"/>
    <property type="match status" value="1"/>
</dbReference>
<keyword evidence="5" id="KW-1185">Reference proteome</keyword>